<dbReference type="CDD" id="cd17503">
    <property type="entry name" value="MFS_LmrB_MDR_like"/>
    <property type="match status" value="1"/>
</dbReference>
<keyword evidence="3" id="KW-1003">Cell membrane</keyword>
<organism evidence="9 10">
    <name type="scientific">Paenibacillus radicis</name>
    <name type="common">ex Gao et al. 2016</name>
    <dbReference type="NCBI Taxonomy" id="1737354"/>
    <lineage>
        <taxon>Bacteria</taxon>
        <taxon>Bacillati</taxon>
        <taxon>Bacillota</taxon>
        <taxon>Bacilli</taxon>
        <taxon>Bacillales</taxon>
        <taxon>Paenibacillaceae</taxon>
        <taxon>Paenibacillus</taxon>
    </lineage>
</organism>
<dbReference type="NCBIfam" id="TIGR00711">
    <property type="entry name" value="efflux_EmrB"/>
    <property type="match status" value="1"/>
</dbReference>
<evidence type="ECO:0000313" key="9">
    <source>
        <dbReference type="EMBL" id="GGG54776.1"/>
    </source>
</evidence>
<sequence>MNSASATAAPSSVDLGNVKRLPILISLIIGAFFSILNETLLTIAFPELVNELNVTASTLQWLSTGYMLVVGVLVPASALLVQWFTTRQMFLGAMILFTLGTLVCSISPGFSLLLVGRLLQAGGTGLMLPVMMNTILVLYPPEKRGAAMGSIGLVIMFAPAIGPTLSGLILDSLSWRWLFYLVLPFAVFSIIFAFVYLKNVSTPTKPKVDILSIILSTIGFGGIVYGFSSSGEGGGGGGWSSPEVYGTLAAGIVALLLFVWRQLRVKEPLMDLRAFRFPMFTLTAILLIIMMMTLFSTMSLLPFLFQGALLLSVFASGLIMLPGSLLNGLISPLTGKLFDKFGPRALVIPGTILLTIVMFFFTRVTVETTKPTFILLHICIMIAISMIMMPTQTNGLNQLPSRYYPHGTAILNTLQQVAGAIGVALFIGIMSSGQEKFLLDSGDPTNKALWPEAMVAGVHNAFLVGFGFAIIALVLSFFIKRTTSPEQQDNTNK</sequence>
<feature type="transmembrane region" description="Helical" evidence="7">
    <location>
        <begin position="244"/>
        <end position="263"/>
    </location>
</feature>
<feature type="transmembrane region" description="Helical" evidence="7">
    <location>
        <begin position="303"/>
        <end position="326"/>
    </location>
</feature>
<dbReference type="Gene3D" id="1.20.1250.20">
    <property type="entry name" value="MFS general substrate transporter like domains"/>
    <property type="match status" value="1"/>
</dbReference>
<evidence type="ECO:0000256" key="1">
    <source>
        <dbReference type="ARBA" id="ARBA00004651"/>
    </source>
</evidence>
<reference evidence="9 10" key="1">
    <citation type="journal article" date="2014" name="Int. J. Syst. Evol. Microbiol.">
        <title>Complete genome sequence of Corynebacterium casei LMG S-19264T (=DSM 44701T), isolated from a smear-ripened cheese.</title>
        <authorList>
            <consortium name="US DOE Joint Genome Institute (JGI-PGF)"/>
            <person name="Walter F."/>
            <person name="Albersmeier A."/>
            <person name="Kalinowski J."/>
            <person name="Ruckert C."/>
        </authorList>
    </citation>
    <scope>NUCLEOTIDE SEQUENCE [LARGE SCALE GENOMIC DNA]</scope>
    <source>
        <strain evidence="9 10">CGMCC 1.15286</strain>
    </source>
</reference>
<gene>
    <name evidence="9" type="ORF">GCM10010918_04550</name>
</gene>
<accession>A0A917GS41</accession>
<feature type="transmembrane region" description="Helical" evidence="7">
    <location>
        <begin position="91"/>
        <end position="115"/>
    </location>
</feature>
<dbReference type="InterPro" id="IPR036259">
    <property type="entry name" value="MFS_trans_sf"/>
</dbReference>
<feature type="transmembrane region" description="Helical" evidence="7">
    <location>
        <begin position="346"/>
        <end position="366"/>
    </location>
</feature>
<feature type="transmembrane region" description="Helical" evidence="7">
    <location>
        <begin position="410"/>
        <end position="433"/>
    </location>
</feature>
<dbReference type="GO" id="GO:0005886">
    <property type="term" value="C:plasma membrane"/>
    <property type="evidence" value="ECO:0007669"/>
    <property type="project" value="UniProtKB-SubCell"/>
</dbReference>
<feature type="transmembrane region" description="Helical" evidence="7">
    <location>
        <begin position="146"/>
        <end position="165"/>
    </location>
</feature>
<dbReference type="PRINTS" id="PR01036">
    <property type="entry name" value="TCRTETB"/>
</dbReference>
<evidence type="ECO:0000256" key="2">
    <source>
        <dbReference type="ARBA" id="ARBA00022448"/>
    </source>
</evidence>
<dbReference type="GO" id="GO:0022857">
    <property type="term" value="F:transmembrane transporter activity"/>
    <property type="evidence" value="ECO:0007669"/>
    <property type="project" value="InterPro"/>
</dbReference>
<keyword evidence="4 7" id="KW-0812">Transmembrane</keyword>
<comment type="subcellular location">
    <subcellularLocation>
        <location evidence="1">Cell membrane</location>
        <topology evidence="1">Multi-pass membrane protein</topology>
    </subcellularLocation>
</comment>
<feature type="transmembrane region" description="Helical" evidence="7">
    <location>
        <begin position="209"/>
        <end position="228"/>
    </location>
</feature>
<feature type="domain" description="Major facilitator superfamily (MFS) profile" evidence="8">
    <location>
        <begin position="23"/>
        <end position="484"/>
    </location>
</feature>
<dbReference type="InterPro" id="IPR004638">
    <property type="entry name" value="EmrB-like"/>
</dbReference>
<keyword evidence="10" id="KW-1185">Reference proteome</keyword>
<name>A0A917GS41_9BACL</name>
<proteinExistence type="predicted"/>
<keyword evidence="5 7" id="KW-1133">Transmembrane helix</keyword>
<evidence type="ECO:0000256" key="5">
    <source>
        <dbReference type="ARBA" id="ARBA00022989"/>
    </source>
</evidence>
<evidence type="ECO:0000256" key="3">
    <source>
        <dbReference type="ARBA" id="ARBA00022475"/>
    </source>
</evidence>
<dbReference type="PANTHER" id="PTHR42718">
    <property type="entry name" value="MAJOR FACILITATOR SUPERFAMILY MULTIDRUG TRANSPORTER MFSC"/>
    <property type="match status" value="1"/>
</dbReference>
<dbReference type="Gene3D" id="1.20.1720.10">
    <property type="entry name" value="Multidrug resistance protein D"/>
    <property type="match status" value="1"/>
</dbReference>
<evidence type="ECO:0000256" key="6">
    <source>
        <dbReference type="ARBA" id="ARBA00023136"/>
    </source>
</evidence>
<dbReference type="Proteomes" id="UP000600247">
    <property type="component" value="Unassembled WGS sequence"/>
</dbReference>
<feature type="transmembrane region" description="Helical" evidence="7">
    <location>
        <begin position="121"/>
        <end position="139"/>
    </location>
</feature>
<dbReference type="InterPro" id="IPR020846">
    <property type="entry name" value="MFS_dom"/>
</dbReference>
<evidence type="ECO:0000256" key="7">
    <source>
        <dbReference type="SAM" id="Phobius"/>
    </source>
</evidence>
<comment type="caution">
    <text evidence="9">The sequence shown here is derived from an EMBL/GenBank/DDBJ whole genome shotgun (WGS) entry which is preliminary data.</text>
</comment>
<dbReference type="PANTHER" id="PTHR42718:SF43">
    <property type="entry name" value="LINCOMYCIN RESISTANCE PROTEIN LMRB"/>
    <property type="match status" value="1"/>
</dbReference>
<keyword evidence="2" id="KW-0813">Transport</keyword>
<protein>
    <submittedName>
        <fullName evidence="9">Multidrug MFS transporter</fullName>
    </submittedName>
</protein>
<evidence type="ECO:0000259" key="8">
    <source>
        <dbReference type="PROSITE" id="PS50850"/>
    </source>
</evidence>
<feature type="transmembrane region" description="Helical" evidence="7">
    <location>
        <begin position="65"/>
        <end position="84"/>
    </location>
</feature>
<dbReference type="InterPro" id="IPR011701">
    <property type="entry name" value="MFS"/>
</dbReference>
<evidence type="ECO:0000256" key="4">
    <source>
        <dbReference type="ARBA" id="ARBA00022692"/>
    </source>
</evidence>
<feature type="transmembrane region" description="Helical" evidence="7">
    <location>
        <begin position="21"/>
        <end position="45"/>
    </location>
</feature>
<feature type="transmembrane region" description="Helical" evidence="7">
    <location>
        <begin position="453"/>
        <end position="479"/>
    </location>
</feature>
<feature type="transmembrane region" description="Helical" evidence="7">
    <location>
        <begin position="177"/>
        <end position="197"/>
    </location>
</feature>
<dbReference type="EMBL" id="BMHY01000001">
    <property type="protein sequence ID" value="GGG54776.1"/>
    <property type="molecule type" value="Genomic_DNA"/>
</dbReference>
<keyword evidence="6 7" id="KW-0472">Membrane</keyword>
<feature type="transmembrane region" description="Helical" evidence="7">
    <location>
        <begin position="275"/>
        <end position="297"/>
    </location>
</feature>
<dbReference type="PROSITE" id="PS50850">
    <property type="entry name" value="MFS"/>
    <property type="match status" value="1"/>
</dbReference>
<dbReference type="AlphaFoldDB" id="A0A917GS41"/>
<evidence type="ECO:0000313" key="10">
    <source>
        <dbReference type="Proteomes" id="UP000600247"/>
    </source>
</evidence>
<dbReference type="SUPFAM" id="SSF103473">
    <property type="entry name" value="MFS general substrate transporter"/>
    <property type="match status" value="1"/>
</dbReference>
<feature type="transmembrane region" description="Helical" evidence="7">
    <location>
        <begin position="372"/>
        <end position="389"/>
    </location>
</feature>
<dbReference type="Pfam" id="PF07690">
    <property type="entry name" value="MFS_1"/>
    <property type="match status" value="1"/>
</dbReference>